<proteinExistence type="predicted"/>
<reference evidence="1 2" key="1">
    <citation type="submission" date="2015-05" db="EMBL/GenBank/DDBJ databases">
        <title>Photobacterium galathea sp. nov.</title>
        <authorList>
            <person name="Machado H."/>
            <person name="Gram L."/>
        </authorList>
    </citation>
    <scope>NUCLEOTIDE SEQUENCE [LARGE SCALE GENOMIC DNA]</scope>
    <source>
        <strain evidence="1 2">CGMCC 1.12159</strain>
    </source>
</reference>
<sequence>MNVTHRIDSAKAVTTDWIISTDKEAFFYNGKDIGFIKSMIGSKKLVVQFNDRTTKTVSFNLDKLDEKVQPLAKACNWKV</sequence>
<evidence type="ECO:0000313" key="2">
    <source>
        <dbReference type="Proteomes" id="UP000036097"/>
    </source>
</evidence>
<gene>
    <name evidence="1" type="ORF">ABT56_18730</name>
</gene>
<evidence type="ECO:0000313" key="1">
    <source>
        <dbReference type="EMBL" id="KLV03638.1"/>
    </source>
</evidence>
<dbReference type="Pfam" id="PF11319">
    <property type="entry name" value="VasI"/>
    <property type="match status" value="1"/>
</dbReference>
<organism evidence="1 2">
    <name type="scientific">Photobacterium aquae</name>
    <dbReference type="NCBI Taxonomy" id="1195763"/>
    <lineage>
        <taxon>Bacteria</taxon>
        <taxon>Pseudomonadati</taxon>
        <taxon>Pseudomonadota</taxon>
        <taxon>Gammaproteobacteria</taxon>
        <taxon>Vibrionales</taxon>
        <taxon>Vibrionaceae</taxon>
        <taxon>Photobacterium</taxon>
    </lineage>
</organism>
<name>A0A0J1GV55_9GAMM</name>
<dbReference type="InterPro" id="IPR017738">
    <property type="entry name" value="T6SS-assoc_VCA0118"/>
</dbReference>
<dbReference type="AlphaFoldDB" id="A0A0J1GV55"/>
<dbReference type="EMBL" id="LDOT01000030">
    <property type="protein sequence ID" value="KLV03638.1"/>
    <property type="molecule type" value="Genomic_DNA"/>
</dbReference>
<dbReference type="Proteomes" id="UP000036097">
    <property type="component" value="Unassembled WGS sequence"/>
</dbReference>
<comment type="caution">
    <text evidence="1">The sequence shown here is derived from an EMBL/GenBank/DDBJ whole genome shotgun (WGS) entry which is preliminary data.</text>
</comment>
<protein>
    <submittedName>
        <fullName evidence="1">Uncharacterized protein</fullName>
    </submittedName>
</protein>
<dbReference type="PATRIC" id="fig|1195763.3.peg.4004"/>
<accession>A0A0J1GV55</accession>
<keyword evidence="2" id="KW-1185">Reference proteome</keyword>